<gene>
    <name evidence="1" type="ordered locus">UCYN_04260</name>
</gene>
<sequence>MLDDPQKSLRRLLSDDDDTVKCGINIGEAWLTGEF</sequence>
<organism evidence="2">
    <name type="scientific">Atelocyanobacterium thalassa (isolate ALOHA)</name>
    <dbReference type="NCBI Taxonomy" id="1453429"/>
    <lineage>
        <taxon>Bacteria</taxon>
        <taxon>Bacillati</taxon>
        <taxon>Cyanobacteriota</taxon>
        <taxon>Cyanophyceae</taxon>
        <taxon>Oscillatoriophycideae</taxon>
        <taxon>Chroococcales</taxon>
        <taxon>Aphanothecaceae</taxon>
        <taxon>Candidatus Atelocyanobacterium</taxon>
        <taxon>Candidatus Atelocyanobacterium thalassae</taxon>
    </lineage>
</organism>
<protein>
    <submittedName>
        <fullName evidence="1">Uncharacterized protein</fullName>
    </submittedName>
</protein>
<proteinExistence type="predicted"/>
<dbReference type="HOGENOM" id="CLU_3363949_0_0_3"/>
<dbReference type="KEGG" id="cyu:UCYN_04260"/>
<reference evidence="1 2" key="1">
    <citation type="journal article" date="2010" name="Nature">
        <title>Metabolic streamlining in an open-ocean nitrogen-fixing cyanobacterium.</title>
        <authorList>
            <person name="Tripp H.J."/>
            <person name="Bench S.R."/>
            <person name="Turk K.A."/>
            <person name="Foster R.A."/>
            <person name="Desany B.A."/>
            <person name="Niazi F."/>
            <person name="Affourtit J.P."/>
            <person name="Zehr J.P."/>
        </authorList>
    </citation>
    <scope>NUCLEOTIDE SEQUENCE [LARGE SCALE GENOMIC DNA]</scope>
    <source>
        <strain evidence="2">ALOHA</strain>
    </source>
</reference>
<dbReference type="EMBL" id="CP001842">
    <property type="protein sequence ID" value="ADB95162.1"/>
    <property type="molecule type" value="Genomic_DNA"/>
</dbReference>
<evidence type="ECO:0000313" key="2">
    <source>
        <dbReference type="Proteomes" id="UP000001405"/>
    </source>
</evidence>
<keyword evidence="2" id="KW-1185">Reference proteome</keyword>
<name>D3ENW2_ATETH</name>
<evidence type="ECO:0000313" key="1">
    <source>
        <dbReference type="EMBL" id="ADB95162.1"/>
    </source>
</evidence>
<dbReference type="Proteomes" id="UP000001405">
    <property type="component" value="Chromosome"/>
</dbReference>
<dbReference type="AlphaFoldDB" id="D3ENW2"/>
<accession>D3ENW2</accession>